<evidence type="ECO:0000313" key="3">
    <source>
        <dbReference type="Proteomes" id="UP000036097"/>
    </source>
</evidence>
<reference evidence="2 3" key="1">
    <citation type="submission" date="2015-05" db="EMBL/GenBank/DDBJ databases">
        <title>Photobacterium galathea sp. nov.</title>
        <authorList>
            <person name="Machado H."/>
            <person name="Gram L."/>
        </authorList>
    </citation>
    <scope>NUCLEOTIDE SEQUENCE [LARGE SCALE GENOMIC DNA]</scope>
    <source>
        <strain evidence="2 3">CGMCC 1.12159</strain>
    </source>
</reference>
<dbReference type="RefSeq" id="WP_047880182.1">
    <property type="nucleotide sequence ID" value="NZ_LDOT01000025.1"/>
</dbReference>
<feature type="transmembrane region" description="Helical" evidence="1">
    <location>
        <begin position="124"/>
        <end position="152"/>
    </location>
</feature>
<dbReference type="STRING" id="1195763.ABT56_17325"/>
<dbReference type="AlphaFoldDB" id="A0A0J1GVY6"/>
<dbReference type="EMBL" id="LDOT01000025">
    <property type="protein sequence ID" value="KLV03840.1"/>
    <property type="molecule type" value="Genomic_DNA"/>
</dbReference>
<dbReference type="Proteomes" id="UP000036097">
    <property type="component" value="Unassembled WGS sequence"/>
</dbReference>
<comment type="caution">
    <text evidence="2">The sequence shown here is derived from an EMBL/GenBank/DDBJ whole genome shotgun (WGS) entry which is preliminary data.</text>
</comment>
<feature type="transmembrane region" description="Helical" evidence="1">
    <location>
        <begin position="28"/>
        <end position="49"/>
    </location>
</feature>
<sequence>MSQIESPIESNNGIIEEQKLPTKIYSPNQVACGTLGGPVGLVYFLYANFQTLNQEEMKKKALLWGSIFIAVLVFCLPFIPEEIPSSAFTAVYIVLGKMTAENYQMKKEDIIASEDYEFHSNWRVFGLSILCLIGSIVVIFIPLFIMAMAGIIA</sequence>
<organism evidence="2 3">
    <name type="scientific">Photobacterium aquae</name>
    <dbReference type="NCBI Taxonomy" id="1195763"/>
    <lineage>
        <taxon>Bacteria</taxon>
        <taxon>Pseudomonadati</taxon>
        <taxon>Pseudomonadota</taxon>
        <taxon>Gammaproteobacteria</taxon>
        <taxon>Vibrionales</taxon>
        <taxon>Vibrionaceae</taxon>
        <taxon>Photobacterium</taxon>
    </lineage>
</organism>
<keyword evidence="3" id="KW-1185">Reference proteome</keyword>
<proteinExistence type="predicted"/>
<feature type="transmembrane region" description="Helical" evidence="1">
    <location>
        <begin position="61"/>
        <end position="79"/>
    </location>
</feature>
<keyword evidence="1" id="KW-0812">Transmembrane</keyword>
<accession>A0A0J1GVY6</accession>
<protein>
    <submittedName>
        <fullName evidence="2">Uncharacterized protein</fullName>
    </submittedName>
</protein>
<gene>
    <name evidence="2" type="ORF">ABT56_17325</name>
</gene>
<evidence type="ECO:0000256" key="1">
    <source>
        <dbReference type="SAM" id="Phobius"/>
    </source>
</evidence>
<evidence type="ECO:0000313" key="2">
    <source>
        <dbReference type="EMBL" id="KLV03840.1"/>
    </source>
</evidence>
<dbReference type="PATRIC" id="fig|1195763.3.peg.3695"/>
<keyword evidence="1" id="KW-0472">Membrane</keyword>
<name>A0A0J1GVY6_9GAMM</name>
<keyword evidence="1" id="KW-1133">Transmembrane helix</keyword>